<dbReference type="EMBL" id="ML122250">
    <property type="protein sequence ID" value="RPD67411.1"/>
    <property type="molecule type" value="Genomic_DNA"/>
</dbReference>
<name>A0A5C2SVZ3_9APHY</name>
<protein>
    <submittedName>
        <fullName evidence="1">Uncharacterized protein</fullName>
    </submittedName>
</protein>
<evidence type="ECO:0000313" key="1">
    <source>
        <dbReference type="EMBL" id="RPD67411.1"/>
    </source>
</evidence>
<dbReference type="OrthoDB" id="2822793at2759"/>
<evidence type="ECO:0000313" key="2">
    <source>
        <dbReference type="Proteomes" id="UP000313359"/>
    </source>
</evidence>
<keyword evidence="2" id="KW-1185">Reference proteome</keyword>
<gene>
    <name evidence="1" type="ORF">L227DRAFT_23765</name>
</gene>
<organism evidence="1 2">
    <name type="scientific">Lentinus tigrinus ALCF2SS1-6</name>
    <dbReference type="NCBI Taxonomy" id="1328759"/>
    <lineage>
        <taxon>Eukaryota</taxon>
        <taxon>Fungi</taxon>
        <taxon>Dikarya</taxon>
        <taxon>Basidiomycota</taxon>
        <taxon>Agaricomycotina</taxon>
        <taxon>Agaricomycetes</taxon>
        <taxon>Polyporales</taxon>
        <taxon>Polyporaceae</taxon>
        <taxon>Lentinus</taxon>
    </lineage>
</organism>
<dbReference type="Proteomes" id="UP000313359">
    <property type="component" value="Unassembled WGS sequence"/>
</dbReference>
<proteinExistence type="predicted"/>
<sequence length="79" mass="9203">MGSIIVVNSSSSPIWVFVSKYTNDNGSDQWYKLEPGQRDSWSRNGWEAVGFKNVQDTDRAGTYVRVNNVMWWEERKENV</sequence>
<reference evidence="1" key="1">
    <citation type="journal article" date="2018" name="Genome Biol. Evol.">
        <title>Genomics and development of Lentinus tigrinus, a white-rot wood-decaying mushroom with dimorphic fruiting bodies.</title>
        <authorList>
            <person name="Wu B."/>
            <person name="Xu Z."/>
            <person name="Knudson A."/>
            <person name="Carlson A."/>
            <person name="Chen N."/>
            <person name="Kovaka S."/>
            <person name="LaButti K."/>
            <person name="Lipzen A."/>
            <person name="Pennachio C."/>
            <person name="Riley R."/>
            <person name="Schakwitz W."/>
            <person name="Umezawa K."/>
            <person name="Ohm R.A."/>
            <person name="Grigoriev I.V."/>
            <person name="Nagy L.G."/>
            <person name="Gibbons J."/>
            <person name="Hibbett D."/>
        </authorList>
    </citation>
    <scope>NUCLEOTIDE SEQUENCE [LARGE SCALE GENOMIC DNA]</scope>
    <source>
        <strain evidence="1">ALCF2SS1-6</strain>
    </source>
</reference>
<dbReference type="AlphaFoldDB" id="A0A5C2SVZ3"/>
<accession>A0A5C2SVZ3</accession>